<sequence>MVMAMKGHNGFSPCRMCKITGLRPPDTRGTTHYIPLHRARHPDIAANPTAVKCYDSANLPMRTHQEFLQQGQKVQQARNDAEFERLSRECGIKGVPVISTLASISLPWSFPYDFMHLIFENMIPNLVLLWTGDFKGLDCGREQYQLQPSVWDAIGAATAASGPSLPYAFCSRPVNVANHEKHRMTADSWSFWFQYIAPVVLESRFSHPKFYKHFVDFVKLVRLCLKFDLTQQDISDIRLGFQSWVSKYEEVVTLYYETYIDLYARRKAKRPALVAKTFFGQLQHIFVVRLPLDERLGIPDGKVHIIVAIEPCKITRTNPSLDIHWYKTFERVIYLDVICIQCLVGRVRAPDGGWGIVDRSGDLARAIYAIED</sequence>
<organism evidence="1 2">
    <name type="scientific">Coniophora puteana (strain RWD-64-598)</name>
    <name type="common">Brown rot fungus</name>
    <dbReference type="NCBI Taxonomy" id="741705"/>
    <lineage>
        <taxon>Eukaryota</taxon>
        <taxon>Fungi</taxon>
        <taxon>Dikarya</taxon>
        <taxon>Basidiomycota</taxon>
        <taxon>Agaricomycotina</taxon>
        <taxon>Agaricomycetes</taxon>
        <taxon>Agaricomycetidae</taxon>
        <taxon>Boletales</taxon>
        <taxon>Coniophorineae</taxon>
        <taxon>Coniophoraceae</taxon>
        <taxon>Coniophora</taxon>
    </lineage>
</organism>
<dbReference type="Proteomes" id="UP000053558">
    <property type="component" value="Unassembled WGS sequence"/>
</dbReference>
<dbReference type="EMBL" id="JH711573">
    <property type="protein sequence ID" value="EIW87426.1"/>
    <property type="molecule type" value="Genomic_DNA"/>
</dbReference>
<dbReference type="PANTHER" id="PTHR46579:SF1">
    <property type="entry name" value="F5_8 TYPE C DOMAIN-CONTAINING PROTEIN"/>
    <property type="match status" value="1"/>
</dbReference>
<proteinExistence type="predicted"/>
<dbReference type="OMA" id="FVIPANI"/>
<name>A0A5M3N7Y7_CONPW</name>
<comment type="caution">
    <text evidence="1">The sequence shown here is derived from an EMBL/GenBank/DDBJ whole genome shotgun (WGS) entry which is preliminary data.</text>
</comment>
<keyword evidence="2" id="KW-1185">Reference proteome</keyword>
<reference evidence="2" key="1">
    <citation type="journal article" date="2012" name="Science">
        <title>The Paleozoic origin of enzymatic lignin decomposition reconstructed from 31 fungal genomes.</title>
        <authorList>
            <person name="Floudas D."/>
            <person name="Binder M."/>
            <person name="Riley R."/>
            <person name="Barry K."/>
            <person name="Blanchette R.A."/>
            <person name="Henrissat B."/>
            <person name="Martinez A.T."/>
            <person name="Otillar R."/>
            <person name="Spatafora J.W."/>
            <person name="Yadav J.S."/>
            <person name="Aerts A."/>
            <person name="Benoit I."/>
            <person name="Boyd A."/>
            <person name="Carlson A."/>
            <person name="Copeland A."/>
            <person name="Coutinho P.M."/>
            <person name="de Vries R.P."/>
            <person name="Ferreira P."/>
            <person name="Findley K."/>
            <person name="Foster B."/>
            <person name="Gaskell J."/>
            <person name="Glotzer D."/>
            <person name="Gorecki P."/>
            <person name="Heitman J."/>
            <person name="Hesse C."/>
            <person name="Hori C."/>
            <person name="Igarashi K."/>
            <person name="Jurgens J.A."/>
            <person name="Kallen N."/>
            <person name="Kersten P."/>
            <person name="Kohler A."/>
            <person name="Kuees U."/>
            <person name="Kumar T.K.A."/>
            <person name="Kuo A."/>
            <person name="LaButti K."/>
            <person name="Larrondo L.F."/>
            <person name="Lindquist E."/>
            <person name="Ling A."/>
            <person name="Lombard V."/>
            <person name="Lucas S."/>
            <person name="Lundell T."/>
            <person name="Martin R."/>
            <person name="McLaughlin D.J."/>
            <person name="Morgenstern I."/>
            <person name="Morin E."/>
            <person name="Murat C."/>
            <person name="Nagy L.G."/>
            <person name="Nolan M."/>
            <person name="Ohm R.A."/>
            <person name="Patyshakuliyeva A."/>
            <person name="Rokas A."/>
            <person name="Ruiz-Duenas F.J."/>
            <person name="Sabat G."/>
            <person name="Salamov A."/>
            <person name="Samejima M."/>
            <person name="Schmutz J."/>
            <person name="Slot J.C."/>
            <person name="St John F."/>
            <person name="Stenlid J."/>
            <person name="Sun H."/>
            <person name="Sun S."/>
            <person name="Syed K."/>
            <person name="Tsang A."/>
            <person name="Wiebenga A."/>
            <person name="Young D."/>
            <person name="Pisabarro A."/>
            <person name="Eastwood D.C."/>
            <person name="Martin F."/>
            <person name="Cullen D."/>
            <person name="Grigoriev I.V."/>
            <person name="Hibbett D.S."/>
        </authorList>
    </citation>
    <scope>NUCLEOTIDE SEQUENCE [LARGE SCALE GENOMIC DNA]</scope>
    <source>
        <strain evidence="2">RWD-64-598 SS2</strain>
    </source>
</reference>
<accession>A0A5M3N7Y7</accession>
<evidence type="ECO:0000313" key="2">
    <source>
        <dbReference type="Proteomes" id="UP000053558"/>
    </source>
</evidence>
<dbReference type="KEGG" id="cput:CONPUDRAFT_116660"/>
<dbReference type="GeneID" id="19199254"/>
<protein>
    <submittedName>
        <fullName evidence="1">Uncharacterized protein</fullName>
    </submittedName>
</protein>
<dbReference type="RefSeq" id="XP_007763917.1">
    <property type="nucleotide sequence ID" value="XM_007765727.1"/>
</dbReference>
<gene>
    <name evidence="1" type="ORF">CONPUDRAFT_116660</name>
</gene>
<dbReference type="AlphaFoldDB" id="A0A5M3N7Y7"/>
<dbReference type="OrthoDB" id="2404451at2759"/>
<evidence type="ECO:0000313" key="1">
    <source>
        <dbReference type="EMBL" id="EIW87426.1"/>
    </source>
</evidence>
<dbReference type="PANTHER" id="PTHR46579">
    <property type="entry name" value="F5/8 TYPE C DOMAIN-CONTAINING PROTEIN-RELATED"/>
    <property type="match status" value="1"/>
</dbReference>